<dbReference type="Pfam" id="PF00782">
    <property type="entry name" value="DSPc"/>
    <property type="match status" value="1"/>
</dbReference>
<dbReference type="PRINTS" id="PR01908">
    <property type="entry name" value="ADSPHPHTASE"/>
</dbReference>
<dbReference type="Proteomes" id="UP000694865">
    <property type="component" value="Unplaced"/>
</dbReference>
<evidence type="ECO:0000313" key="9">
    <source>
        <dbReference type="RefSeq" id="XP_006814318.1"/>
    </source>
</evidence>
<comment type="catalytic activity">
    <reaction evidence="5">
        <text>O-phospho-L-threonyl-[protein] + H2O = L-threonyl-[protein] + phosphate</text>
        <dbReference type="Rhea" id="RHEA:47004"/>
        <dbReference type="Rhea" id="RHEA-COMP:11060"/>
        <dbReference type="Rhea" id="RHEA-COMP:11605"/>
        <dbReference type="ChEBI" id="CHEBI:15377"/>
        <dbReference type="ChEBI" id="CHEBI:30013"/>
        <dbReference type="ChEBI" id="CHEBI:43474"/>
        <dbReference type="ChEBI" id="CHEBI:61977"/>
        <dbReference type="EC" id="3.1.3.16"/>
    </reaction>
</comment>
<evidence type="ECO:0000256" key="5">
    <source>
        <dbReference type="ARBA" id="ARBA00048336"/>
    </source>
</evidence>
<evidence type="ECO:0000313" key="8">
    <source>
        <dbReference type="Proteomes" id="UP000694865"/>
    </source>
</evidence>
<feature type="domain" description="Tyrosine-protein phosphatase" evidence="6">
    <location>
        <begin position="4"/>
        <end position="144"/>
    </location>
</feature>
<feature type="domain" description="Tyrosine specific protein phosphatases" evidence="7">
    <location>
        <begin position="65"/>
        <end position="122"/>
    </location>
</feature>
<dbReference type="InterPro" id="IPR000340">
    <property type="entry name" value="Dual-sp_phosphatase_cat-dom"/>
</dbReference>
<proteinExistence type="inferred from homology"/>
<dbReference type="InterPro" id="IPR020422">
    <property type="entry name" value="TYR_PHOSPHATASE_DUAL_dom"/>
</dbReference>
<dbReference type="PROSITE" id="PS50056">
    <property type="entry name" value="TYR_PHOSPHATASE_2"/>
    <property type="match status" value="1"/>
</dbReference>
<dbReference type="RefSeq" id="XP_006814318.1">
    <property type="nucleotide sequence ID" value="XM_006814255.1"/>
</dbReference>
<dbReference type="PANTHER" id="PTHR45948:SF2">
    <property type="entry name" value="DUAL SPECIFICITY PROTEIN PHOSPHATASE"/>
    <property type="match status" value="1"/>
</dbReference>
<keyword evidence="2" id="KW-0378">Hydrolase</keyword>
<comment type="catalytic activity">
    <reaction evidence="4">
        <text>O-phospho-L-seryl-[protein] + H2O = L-seryl-[protein] + phosphate</text>
        <dbReference type="Rhea" id="RHEA:20629"/>
        <dbReference type="Rhea" id="RHEA-COMP:9863"/>
        <dbReference type="Rhea" id="RHEA-COMP:11604"/>
        <dbReference type="ChEBI" id="CHEBI:15377"/>
        <dbReference type="ChEBI" id="CHEBI:29999"/>
        <dbReference type="ChEBI" id="CHEBI:43474"/>
        <dbReference type="ChEBI" id="CHEBI:83421"/>
        <dbReference type="EC" id="3.1.3.16"/>
    </reaction>
</comment>
<dbReference type="PANTHER" id="PTHR45948">
    <property type="entry name" value="DUAL SPECIFICITY PROTEIN PHOSPHATASE DDB_G0269404-RELATED"/>
    <property type="match status" value="1"/>
</dbReference>
<dbReference type="SUPFAM" id="SSF52799">
    <property type="entry name" value="(Phosphotyrosine protein) phosphatases II"/>
    <property type="match status" value="1"/>
</dbReference>
<keyword evidence="3" id="KW-0904">Protein phosphatase</keyword>
<evidence type="ECO:0000256" key="1">
    <source>
        <dbReference type="ARBA" id="ARBA00008601"/>
    </source>
</evidence>
<gene>
    <name evidence="9" type="primary">LOC102803998</name>
</gene>
<protein>
    <submittedName>
        <fullName evidence="9">Dual specificity protein phosphatase 22-like</fullName>
    </submittedName>
</protein>
<comment type="similarity">
    <text evidence="1">Belongs to the protein-tyrosine phosphatase family. Non-receptor class dual specificity subfamily.</text>
</comment>
<dbReference type="InterPro" id="IPR029021">
    <property type="entry name" value="Prot-tyrosine_phosphatase-like"/>
</dbReference>
<sequence>MGQGMNKILPGLYVGNFRDCKDKEQLEANKITHIVSIHDNAKPLIDHIKYLCVPAADSPHQNLSQYFRQCIEFIHEARLGGGAVLVHCLAGMSRSVTVTVAYIMTVTEFGWQDTLRAVKCARTVALPNFGFQRQLQNYEHTSLPNDRKKLKIKYPDAAFDDNQSVKELLEIYHTKNSIEKDLYPLPHNAYCRRDAQSNEHKP</sequence>
<dbReference type="CDD" id="cd14519">
    <property type="entry name" value="DSP_DUSP22_15"/>
    <property type="match status" value="1"/>
</dbReference>
<dbReference type="Gene3D" id="3.90.190.10">
    <property type="entry name" value="Protein tyrosine phosphatase superfamily"/>
    <property type="match status" value="1"/>
</dbReference>
<dbReference type="PROSITE" id="PS50054">
    <property type="entry name" value="TYR_PHOSPHATASE_DUAL"/>
    <property type="match status" value="1"/>
</dbReference>
<evidence type="ECO:0000256" key="4">
    <source>
        <dbReference type="ARBA" id="ARBA00047761"/>
    </source>
</evidence>
<evidence type="ECO:0000256" key="3">
    <source>
        <dbReference type="ARBA" id="ARBA00022912"/>
    </source>
</evidence>
<accession>A0ABM0M2S7</accession>
<reference evidence="9" key="1">
    <citation type="submission" date="2025-08" db="UniProtKB">
        <authorList>
            <consortium name="RefSeq"/>
        </authorList>
    </citation>
    <scope>IDENTIFICATION</scope>
    <source>
        <tissue evidence="9">Testes</tissue>
    </source>
</reference>
<evidence type="ECO:0000259" key="7">
    <source>
        <dbReference type="PROSITE" id="PS50056"/>
    </source>
</evidence>
<name>A0ABM0M2S7_SACKO</name>
<dbReference type="InterPro" id="IPR000387">
    <property type="entry name" value="Tyr_Pase_dom"/>
</dbReference>
<keyword evidence="8" id="KW-1185">Reference proteome</keyword>
<evidence type="ECO:0000259" key="6">
    <source>
        <dbReference type="PROSITE" id="PS50054"/>
    </source>
</evidence>
<organism evidence="8 9">
    <name type="scientific">Saccoglossus kowalevskii</name>
    <name type="common">Acorn worm</name>
    <dbReference type="NCBI Taxonomy" id="10224"/>
    <lineage>
        <taxon>Eukaryota</taxon>
        <taxon>Metazoa</taxon>
        <taxon>Hemichordata</taxon>
        <taxon>Enteropneusta</taxon>
        <taxon>Harrimaniidae</taxon>
        <taxon>Saccoglossus</taxon>
    </lineage>
</organism>
<evidence type="ECO:0000256" key="2">
    <source>
        <dbReference type="ARBA" id="ARBA00022801"/>
    </source>
</evidence>
<dbReference type="SMART" id="SM00195">
    <property type="entry name" value="DSPc"/>
    <property type="match status" value="1"/>
</dbReference>
<dbReference type="GeneID" id="102803998"/>